<keyword evidence="3" id="KW-0815">Transposition</keyword>
<evidence type="ECO:0000256" key="1">
    <source>
        <dbReference type="ARBA" id="ARBA00002190"/>
    </source>
</evidence>
<dbReference type="GO" id="GO:0006313">
    <property type="term" value="P:DNA transposition"/>
    <property type="evidence" value="ECO:0007669"/>
    <property type="project" value="InterPro"/>
</dbReference>
<dbReference type="NCBIfam" id="NF033544">
    <property type="entry name" value="transpos_IS1249"/>
    <property type="match status" value="1"/>
</dbReference>
<dbReference type="AlphaFoldDB" id="W1VA86"/>
<evidence type="ECO:0008006" key="8">
    <source>
        <dbReference type="Google" id="ProtNLM"/>
    </source>
</evidence>
<evidence type="ECO:0000313" key="6">
    <source>
        <dbReference type="EMBL" id="ETJ00914.1"/>
    </source>
</evidence>
<sequence length="370" mass="42558">MSIPFCPICSAKMTRHGYTSAGRQRWRCRACNVSGLNGIDNSAKRLEEFLAWLLSGTRQVDMSGQGRSFRRRCKDLWSIWPLAPLVDEVHDVVFVDGIHLGRKAVVLIACTPDYVLGWYVARAENSRAWTALMQRIAPPLLVVSDGGGGFEKALRRVWSDSEHQRCTFHVFTQIRQATTTRPKLEASQELYSLGKQLLRVKNGGQALAWMADYQAWDQHWSDFLAEKTLTATGWVYTHERLVRVRNSINKLISRGVMFTFCDPVWQMPMPAMNNQIEGAVNSSLRQMLRDHRGMRLTRRIKAIFWWCYMHTENPLPAAQILKTMPTDTDIENAWQQASLKHQTSEIIPKWGDVVAWNELHHSTPYNNTWD</sequence>
<evidence type="ECO:0000313" key="7">
    <source>
        <dbReference type="Proteomes" id="UP000018852"/>
    </source>
</evidence>
<keyword evidence="5" id="KW-0233">DNA recombination</keyword>
<evidence type="ECO:0000256" key="3">
    <source>
        <dbReference type="ARBA" id="ARBA00022578"/>
    </source>
</evidence>
<evidence type="ECO:0000256" key="4">
    <source>
        <dbReference type="ARBA" id="ARBA00023125"/>
    </source>
</evidence>
<comment type="function">
    <text evidence="1">Required for the transposition of the insertion element.</text>
</comment>
<protein>
    <recommendedName>
        <fullName evidence="8">Mutator family transposase</fullName>
    </recommendedName>
</protein>
<evidence type="ECO:0000256" key="5">
    <source>
        <dbReference type="ARBA" id="ARBA00023172"/>
    </source>
</evidence>
<reference evidence="6 7" key="1">
    <citation type="submission" date="2013-12" db="EMBL/GenBank/DDBJ databases">
        <title>A Varibaculum cambriense genome reconstructed from a premature infant gut community with otherwise low bacterial novelty that shifts toward anaerobic metabolism during the third week of life.</title>
        <authorList>
            <person name="Brown C.T."/>
            <person name="Sharon I."/>
            <person name="Thomas B.C."/>
            <person name="Castelle C.J."/>
            <person name="Morowitz M.J."/>
            <person name="Banfield J.F."/>
        </authorList>
    </citation>
    <scope>NUCLEOTIDE SEQUENCE [LARGE SCALE GENOMIC DNA]</scope>
    <source>
        <strain evidence="7">DORA_12</strain>
    </source>
</reference>
<proteinExistence type="inferred from homology"/>
<dbReference type="Proteomes" id="UP000018852">
    <property type="component" value="Unassembled WGS sequence"/>
</dbReference>
<dbReference type="GO" id="GO:0004803">
    <property type="term" value="F:transposase activity"/>
    <property type="evidence" value="ECO:0007669"/>
    <property type="project" value="InterPro"/>
</dbReference>
<organism evidence="6 7">
    <name type="scientific">Actinomyces urogenitalis DORA_12</name>
    <dbReference type="NCBI Taxonomy" id="1403939"/>
    <lineage>
        <taxon>Bacteria</taxon>
        <taxon>Bacillati</taxon>
        <taxon>Actinomycetota</taxon>
        <taxon>Actinomycetes</taxon>
        <taxon>Actinomycetales</taxon>
        <taxon>Actinomycetaceae</taxon>
        <taxon>Actinomyces</taxon>
    </lineage>
</organism>
<name>W1VA86_9ACTO</name>
<comment type="caution">
    <text evidence="6">The sequence shown here is derived from an EMBL/GenBank/DDBJ whole genome shotgun (WGS) entry which is preliminary data.</text>
</comment>
<dbReference type="InterPro" id="IPR048004">
    <property type="entry name" value="IS1249_transpos"/>
</dbReference>
<evidence type="ECO:0000256" key="2">
    <source>
        <dbReference type="ARBA" id="ARBA00010961"/>
    </source>
</evidence>
<keyword evidence="4" id="KW-0238">DNA-binding</keyword>
<accession>W1VA86</accession>
<dbReference type="Pfam" id="PF00872">
    <property type="entry name" value="Transposase_mut"/>
    <property type="match status" value="1"/>
</dbReference>
<dbReference type="EMBL" id="AZLV01001157">
    <property type="protein sequence ID" value="ETJ00914.1"/>
    <property type="molecule type" value="Genomic_DNA"/>
</dbReference>
<dbReference type="InterPro" id="IPR001207">
    <property type="entry name" value="Transposase_mutator"/>
</dbReference>
<gene>
    <name evidence="6" type="ORF">Q605_AUC01157G0005</name>
</gene>
<dbReference type="GO" id="GO:0003677">
    <property type="term" value="F:DNA binding"/>
    <property type="evidence" value="ECO:0007669"/>
    <property type="project" value="UniProtKB-KW"/>
</dbReference>
<comment type="similarity">
    <text evidence="2">Belongs to the transposase mutator family.</text>
</comment>